<dbReference type="SUPFAM" id="SSF82199">
    <property type="entry name" value="SET domain"/>
    <property type="match status" value="1"/>
</dbReference>
<feature type="domain" description="SET" evidence="8">
    <location>
        <begin position="113"/>
        <end position="230"/>
    </location>
</feature>
<dbReference type="AlphaFoldDB" id="W4FG21"/>
<dbReference type="Pfam" id="PF00856">
    <property type="entry name" value="SET"/>
    <property type="match status" value="1"/>
</dbReference>
<evidence type="ECO:0000256" key="5">
    <source>
        <dbReference type="ARBA" id="ARBA00022679"/>
    </source>
</evidence>
<dbReference type="InterPro" id="IPR050777">
    <property type="entry name" value="SET2_Histone-Lys_MeTrsfase"/>
</dbReference>
<dbReference type="GO" id="GO:0008168">
    <property type="term" value="F:methyltransferase activity"/>
    <property type="evidence" value="ECO:0007669"/>
    <property type="project" value="UniProtKB-KW"/>
</dbReference>
<dbReference type="GO" id="GO:0032259">
    <property type="term" value="P:methylation"/>
    <property type="evidence" value="ECO:0007669"/>
    <property type="project" value="UniProtKB-KW"/>
</dbReference>
<dbReference type="Gene3D" id="2.170.270.10">
    <property type="entry name" value="SET domain"/>
    <property type="match status" value="1"/>
</dbReference>
<dbReference type="RefSeq" id="XP_009843991.1">
    <property type="nucleotide sequence ID" value="XM_009845689.1"/>
</dbReference>
<evidence type="ECO:0000259" key="8">
    <source>
        <dbReference type="PROSITE" id="PS50280"/>
    </source>
</evidence>
<evidence type="ECO:0000256" key="6">
    <source>
        <dbReference type="ARBA" id="ARBA00022691"/>
    </source>
</evidence>
<dbReference type="PROSITE" id="PS50280">
    <property type="entry name" value="SET"/>
    <property type="match status" value="1"/>
</dbReference>
<dbReference type="VEuPathDB" id="FungiDB:H257_17048"/>
<dbReference type="InterPro" id="IPR046341">
    <property type="entry name" value="SET_dom_sf"/>
</dbReference>
<gene>
    <name evidence="9" type="ORF">H257_17048</name>
</gene>
<keyword evidence="4" id="KW-0489">Methyltransferase</keyword>
<reference evidence="9" key="1">
    <citation type="submission" date="2013-12" db="EMBL/GenBank/DDBJ databases">
        <title>The Genome Sequence of Aphanomyces astaci APO3.</title>
        <authorList>
            <consortium name="The Broad Institute Genomics Platform"/>
            <person name="Russ C."/>
            <person name="Tyler B."/>
            <person name="van West P."/>
            <person name="Dieguez-Uribeondo J."/>
            <person name="Young S.K."/>
            <person name="Zeng Q."/>
            <person name="Gargeya S."/>
            <person name="Fitzgerald M."/>
            <person name="Abouelleil A."/>
            <person name="Alvarado L."/>
            <person name="Chapman S.B."/>
            <person name="Gainer-Dewar J."/>
            <person name="Goldberg J."/>
            <person name="Griggs A."/>
            <person name="Gujja S."/>
            <person name="Hansen M."/>
            <person name="Howarth C."/>
            <person name="Imamovic A."/>
            <person name="Ireland A."/>
            <person name="Larimer J."/>
            <person name="McCowan C."/>
            <person name="Murphy C."/>
            <person name="Pearson M."/>
            <person name="Poon T.W."/>
            <person name="Priest M."/>
            <person name="Roberts A."/>
            <person name="Saif S."/>
            <person name="Shea T."/>
            <person name="Sykes S."/>
            <person name="Wortman J."/>
            <person name="Nusbaum C."/>
            <person name="Birren B."/>
        </authorList>
    </citation>
    <scope>NUCLEOTIDE SEQUENCE [LARGE SCALE GENOMIC DNA]</scope>
    <source>
        <strain evidence="9">APO3</strain>
    </source>
</reference>
<evidence type="ECO:0000256" key="2">
    <source>
        <dbReference type="ARBA" id="ARBA00004286"/>
    </source>
</evidence>
<evidence type="ECO:0000256" key="4">
    <source>
        <dbReference type="ARBA" id="ARBA00022603"/>
    </source>
</evidence>
<proteinExistence type="predicted"/>
<evidence type="ECO:0000256" key="7">
    <source>
        <dbReference type="ARBA" id="ARBA00023242"/>
    </source>
</evidence>
<dbReference type="OrthoDB" id="109758at2759"/>
<dbReference type="STRING" id="112090.W4FG21"/>
<dbReference type="GO" id="GO:0005634">
    <property type="term" value="C:nucleus"/>
    <property type="evidence" value="ECO:0007669"/>
    <property type="project" value="UniProtKB-SubCell"/>
</dbReference>
<keyword evidence="3" id="KW-0158">Chromosome</keyword>
<comment type="subcellular location">
    <subcellularLocation>
        <location evidence="2">Chromosome</location>
    </subcellularLocation>
    <subcellularLocation>
        <location evidence="1">Nucleus</location>
    </subcellularLocation>
</comment>
<dbReference type="SMART" id="SM00317">
    <property type="entry name" value="SET"/>
    <property type="match status" value="1"/>
</dbReference>
<dbReference type="InterPro" id="IPR001214">
    <property type="entry name" value="SET_dom"/>
</dbReference>
<evidence type="ECO:0000313" key="9">
    <source>
        <dbReference type="EMBL" id="ETV66462.1"/>
    </source>
</evidence>
<dbReference type="GO" id="GO:0005694">
    <property type="term" value="C:chromosome"/>
    <property type="evidence" value="ECO:0007669"/>
    <property type="project" value="UniProtKB-SubCell"/>
</dbReference>
<dbReference type="PANTHER" id="PTHR22884">
    <property type="entry name" value="SET DOMAIN PROTEINS"/>
    <property type="match status" value="1"/>
</dbReference>
<evidence type="ECO:0000256" key="1">
    <source>
        <dbReference type="ARBA" id="ARBA00004123"/>
    </source>
</evidence>
<keyword evidence="5" id="KW-0808">Transferase</keyword>
<evidence type="ECO:0000256" key="3">
    <source>
        <dbReference type="ARBA" id="ARBA00022454"/>
    </source>
</evidence>
<name>W4FG21_APHAT</name>
<accession>W4FG21</accession>
<organism evidence="9">
    <name type="scientific">Aphanomyces astaci</name>
    <name type="common">Crayfish plague agent</name>
    <dbReference type="NCBI Taxonomy" id="112090"/>
    <lineage>
        <taxon>Eukaryota</taxon>
        <taxon>Sar</taxon>
        <taxon>Stramenopiles</taxon>
        <taxon>Oomycota</taxon>
        <taxon>Saprolegniomycetes</taxon>
        <taxon>Saprolegniales</taxon>
        <taxon>Verrucalvaceae</taxon>
        <taxon>Aphanomyces</taxon>
    </lineage>
</organism>
<keyword evidence="6" id="KW-0949">S-adenosyl-L-methionine</keyword>
<protein>
    <recommendedName>
        <fullName evidence="8">SET domain-containing protein</fullName>
    </recommendedName>
</protein>
<sequence length="337" mass="38312">MEREQQLKKKYEQHQVRMKFEVVPPTALTEVYHHIDDCLPATNSLAPRRARSSRGVAFGTDTHNPHCRRCSKQFPCTLVQLCDNLITQTECAPGRCSANELCRNQAISKKLFPPTTIVDDSKLTHALRVDESVPAGTKIIEYVGEHIGKEEVAARKEKRHGAKDWYIVRVGTNGDLYVDASKFGNNSRFINHAYVPNCRFEVWYVDTKPRLMVVANTALEQGTILTLSYMNAALAALELVDFMASVHHGEHILTTAHLVTWLKTYQLEWLAEYMSSKPTDERTYKSLVQWCLRFGNPHGYHHRVPYLVKSTQEELAVTQETFAADFGSTFGHLPKHA</sequence>
<keyword evidence="7" id="KW-0539">Nucleus</keyword>
<dbReference type="GeneID" id="20819044"/>
<dbReference type="EMBL" id="KI913210">
    <property type="protein sequence ID" value="ETV66462.1"/>
    <property type="molecule type" value="Genomic_DNA"/>
</dbReference>